<proteinExistence type="predicted"/>
<keyword evidence="1" id="KW-1133">Transmembrane helix</keyword>
<geneLocation type="plasmid" evidence="2">
    <name>unnamed1</name>
</geneLocation>
<sequence>MSLGLWVIFGLVLIPLYVTLLGWLFGEPRDYRTAGIGIGILAGLLLLMLVGALVPIGFQVIIPG</sequence>
<protein>
    <submittedName>
        <fullName evidence="2">Uncharacterized protein</fullName>
    </submittedName>
</protein>
<evidence type="ECO:0000313" key="2">
    <source>
        <dbReference type="EMBL" id="QCC56557.1"/>
    </source>
</evidence>
<feature type="transmembrane region" description="Helical" evidence="1">
    <location>
        <begin position="38"/>
        <end position="62"/>
    </location>
</feature>
<gene>
    <name evidence="2" type="ORF">DV706_18850</name>
</gene>
<accession>A0A4D6HUJ2</accession>
<dbReference type="EMBL" id="CP031306">
    <property type="protein sequence ID" value="QCC56557.1"/>
    <property type="molecule type" value="Genomic_DNA"/>
</dbReference>
<dbReference type="GeneID" id="39853339"/>
<evidence type="ECO:0000313" key="3">
    <source>
        <dbReference type="Proteomes" id="UP000296822"/>
    </source>
</evidence>
<evidence type="ECO:0000256" key="1">
    <source>
        <dbReference type="SAM" id="Phobius"/>
    </source>
</evidence>
<feature type="transmembrane region" description="Helical" evidence="1">
    <location>
        <begin position="6"/>
        <end position="26"/>
    </location>
</feature>
<name>A0A4D6HUJ2_9EURY</name>
<dbReference type="Proteomes" id="UP000296822">
    <property type="component" value="Plasmid unnamed1"/>
</dbReference>
<keyword evidence="2" id="KW-0614">Plasmid</keyword>
<dbReference type="AlphaFoldDB" id="A0A4D6HUJ2"/>
<dbReference type="RefSeq" id="WP_006067056.1">
    <property type="nucleotide sequence ID" value="NZ_CP031306.1"/>
</dbReference>
<reference evidence="2 3" key="1">
    <citation type="journal article" date="2019" name="Nat. Commun.">
        <title>A new type of DNA phosphorothioation-based antiviral system in archaea.</title>
        <authorList>
            <person name="Xiong L."/>
            <person name="Liu S."/>
            <person name="Chen S."/>
            <person name="Xiao Y."/>
            <person name="Zhu B."/>
            <person name="Gao Y."/>
            <person name="Zhang Y."/>
            <person name="Chen B."/>
            <person name="Luo J."/>
            <person name="Deng Z."/>
            <person name="Chen X."/>
            <person name="Wang L."/>
            <person name="Chen S."/>
        </authorList>
    </citation>
    <scope>NUCLEOTIDE SEQUENCE [LARGE SCALE GENOMIC DNA]</scope>
    <source>
        <strain evidence="2 3">JCM 10635</strain>
        <plasmid evidence="2 3">unnamed1</plasmid>
    </source>
</reference>
<keyword evidence="1" id="KW-0472">Membrane</keyword>
<keyword evidence="1" id="KW-0812">Transmembrane</keyword>
<organism evidence="2 3">
    <name type="scientific">Natronorubrum bangense</name>
    <dbReference type="NCBI Taxonomy" id="61858"/>
    <lineage>
        <taxon>Archaea</taxon>
        <taxon>Methanobacteriati</taxon>
        <taxon>Methanobacteriota</taxon>
        <taxon>Stenosarchaea group</taxon>
        <taxon>Halobacteria</taxon>
        <taxon>Halobacteriales</taxon>
        <taxon>Natrialbaceae</taxon>
        <taxon>Natronorubrum</taxon>
    </lineage>
</organism>
<dbReference type="KEGG" id="nbg:DV706_18850"/>